<accession>A0A183F341</accession>
<name>A0A183F341_HELPZ</name>
<evidence type="ECO:0000313" key="1">
    <source>
        <dbReference type="EMBL" id="VDO18966.1"/>
    </source>
</evidence>
<evidence type="ECO:0000313" key="3">
    <source>
        <dbReference type="WBParaSite" id="HPBE_0000058301-mRNA-1"/>
    </source>
</evidence>
<evidence type="ECO:0000313" key="2">
    <source>
        <dbReference type="Proteomes" id="UP000050761"/>
    </source>
</evidence>
<keyword evidence="2" id="KW-1185">Reference proteome</keyword>
<proteinExistence type="predicted"/>
<accession>A0A3P7TCR5</accession>
<reference evidence="1 2" key="1">
    <citation type="submission" date="2018-11" db="EMBL/GenBank/DDBJ databases">
        <authorList>
            <consortium name="Pathogen Informatics"/>
        </authorList>
    </citation>
    <scope>NUCLEOTIDE SEQUENCE [LARGE SCALE GENOMIC DNA]</scope>
</reference>
<dbReference type="EMBL" id="UZAH01000441">
    <property type="protein sequence ID" value="VDO18966.1"/>
    <property type="molecule type" value="Genomic_DNA"/>
</dbReference>
<dbReference type="WBParaSite" id="HPBE_0000058301-mRNA-1">
    <property type="protein sequence ID" value="HPBE_0000058301-mRNA-1"/>
    <property type="gene ID" value="HPBE_0000058301"/>
</dbReference>
<organism evidence="2 3">
    <name type="scientific">Heligmosomoides polygyrus</name>
    <name type="common">Parasitic roundworm</name>
    <dbReference type="NCBI Taxonomy" id="6339"/>
    <lineage>
        <taxon>Eukaryota</taxon>
        <taxon>Metazoa</taxon>
        <taxon>Ecdysozoa</taxon>
        <taxon>Nematoda</taxon>
        <taxon>Chromadorea</taxon>
        <taxon>Rhabditida</taxon>
        <taxon>Rhabditina</taxon>
        <taxon>Rhabditomorpha</taxon>
        <taxon>Strongyloidea</taxon>
        <taxon>Heligmosomidae</taxon>
        <taxon>Heligmosomoides</taxon>
    </lineage>
</organism>
<dbReference type="AlphaFoldDB" id="A0A183F341"/>
<reference evidence="3" key="2">
    <citation type="submission" date="2019-09" db="UniProtKB">
        <authorList>
            <consortium name="WormBaseParasite"/>
        </authorList>
    </citation>
    <scope>IDENTIFICATION</scope>
</reference>
<sequence>MAGGLKLSRTTPRTFLAIELIEVGTDAFTPAAALALKSMESTFLSARLHGNTREFPALSLNWIRAQGADRSAQSGRSGKIQSSPG</sequence>
<gene>
    <name evidence="1" type="ORF">HPBE_LOCUS584</name>
</gene>
<dbReference type="Proteomes" id="UP000050761">
    <property type="component" value="Unassembled WGS sequence"/>
</dbReference>
<protein>
    <submittedName>
        <fullName evidence="3">Transposase</fullName>
    </submittedName>
</protein>